<comment type="caution">
    <text evidence="1">The sequence shown here is derived from an EMBL/GenBank/DDBJ whole genome shotgun (WGS) entry which is preliminary data.</text>
</comment>
<organism evidence="1 2">
    <name type="scientific">Vreelandella hamiltonii</name>
    <dbReference type="NCBI Taxonomy" id="502829"/>
    <lineage>
        <taxon>Bacteria</taxon>
        <taxon>Pseudomonadati</taxon>
        <taxon>Pseudomonadota</taxon>
        <taxon>Gammaproteobacteria</taxon>
        <taxon>Oceanospirillales</taxon>
        <taxon>Halomonadaceae</taxon>
        <taxon>Vreelandella</taxon>
    </lineage>
</organism>
<dbReference type="RefSeq" id="WP_260851376.1">
    <property type="nucleotide sequence ID" value="NZ_BMXN01000015.1"/>
</dbReference>
<protein>
    <submittedName>
        <fullName evidence="1">Uncharacterized protein</fullName>
    </submittedName>
</protein>
<reference evidence="2" key="1">
    <citation type="journal article" date="2019" name="Int. J. Syst. Evol. Microbiol.">
        <title>The Global Catalogue of Microorganisms (GCM) 10K type strain sequencing project: providing services to taxonomists for standard genome sequencing and annotation.</title>
        <authorList>
            <consortium name="The Broad Institute Genomics Platform"/>
            <consortium name="The Broad Institute Genome Sequencing Center for Infectious Disease"/>
            <person name="Wu L."/>
            <person name="Ma J."/>
        </authorList>
    </citation>
    <scope>NUCLEOTIDE SEQUENCE [LARGE SCALE GENOMIC DNA]</scope>
    <source>
        <strain evidence="2">KCTC 22154</strain>
    </source>
</reference>
<sequence>MTLSVDRTNEDTEVVNFWCQHAQWQQAANDAISAYVDQHPSDQ</sequence>
<keyword evidence="2" id="KW-1185">Reference proteome</keyword>
<evidence type="ECO:0000313" key="1">
    <source>
        <dbReference type="EMBL" id="GGW32276.1"/>
    </source>
</evidence>
<dbReference type="Proteomes" id="UP000623776">
    <property type="component" value="Unassembled WGS sequence"/>
</dbReference>
<gene>
    <name evidence="1" type="ORF">GCM10007157_25030</name>
</gene>
<evidence type="ECO:0000313" key="2">
    <source>
        <dbReference type="Proteomes" id="UP000623776"/>
    </source>
</evidence>
<dbReference type="EMBL" id="BMXN01000015">
    <property type="protein sequence ID" value="GGW32276.1"/>
    <property type="molecule type" value="Genomic_DNA"/>
</dbReference>
<name>A0A8H9M0H6_9GAMM</name>
<dbReference type="AlphaFoldDB" id="A0A8H9M0H6"/>
<proteinExistence type="predicted"/>
<accession>A0A8H9M0H6</accession>